<comment type="caution">
    <text evidence="1">The sequence shown here is derived from an EMBL/GenBank/DDBJ whole genome shotgun (WGS) entry which is preliminary data.</text>
</comment>
<keyword evidence="2" id="KW-1185">Reference proteome</keyword>
<protein>
    <submittedName>
        <fullName evidence="1">Uncharacterized protein</fullName>
    </submittedName>
</protein>
<evidence type="ECO:0000313" key="1">
    <source>
        <dbReference type="EMBL" id="KAH7861367.1"/>
    </source>
</evidence>
<proteinExistence type="predicted"/>
<dbReference type="Proteomes" id="UP000828048">
    <property type="component" value="Chromosome 4"/>
</dbReference>
<reference evidence="1 2" key="1">
    <citation type="journal article" date="2021" name="Hortic Res">
        <title>High-quality reference genome and annotation aids understanding of berry development for evergreen blueberry (Vaccinium darrowii).</title>
        <authorList>
            <person name="Yu J."/>
            <person name="Hulse-Kemp A.M."/>
            <person name="Babiker E."/>
            <person name="Staton M."/>
        </authorList>
    </citation>
    <scope>NUCLEOTIDE SEQUENCE [LARGE SCALE GENOMIC DNA]</scope>
    <source>
        <strain evidence="2">cv. NJ 8807/NJ 8810</strain>
        <tissue evidence="1">Young leaf</tissue>
    </source>
</reference>
<dbReference type="EMBL" id="CM037154">
    <property type="protein sequence ID" value="KAH7861367.1"/>
    <property type="molecule type" value="Genomic_DNA"/>
</dbReference>
<organism evidence="1 2">
    <name type="scientific">Vaccinium darrowii</name>
    <dbReference type="NCBI Taxonomy" id="229202"/>
    <lineage>
        <taxon>Eukaryota</taxon>
        <taxon>Viridiplantae</taxon>
        <taxon>Streptophyta</taxon>
        <taxon>Embryophyta</taxon>
        <taxon>Tracheophyta</taxon>
        <taxon>Spermatophyta</taxon>
        <taxon>Magnoliopsida</taxon>
        <taxon>eudicotyledons</taxon>
        <taxon>Gunneridae</taxon>
        <taxon>Pentapetalae</taxon>
        <taxon>asterids</taxon>
        <taxon>Ericales</taxon>
        <taxon>Ericaceae</taxon>
        <taxon>Vaccinioideae</taxon>
        <taxon>Vaccinieae</taxon>
        <taxon>Vaccinium</taxon>
    </lineage>
</organism>
<evidence type="ECO:0000313" key="2">
    <source>
        <dbReference type="Proteomes" id="UP000828048"/>
    </source>
</evidence>
<sequence length="214" mass="24358">MSNLEIDDENEFDMDDLMDKAAKFDLPENTDLEMENDDEVAEKTENESKKGGDGLVKEEMDEDNDLEYCDFSVDGGMIEEGEGERGRGKGRRKGNVGPPTPTDWDKVKLYVSFLKVFYVATLKFSGSLYVTCNAFFDEMVLIQQAIKKLCATNDSVLNPLARENNLMSWRNWIRLSWNQVARLRSKGLLFLRGCCSGLKCHASEDIEPDIDFCY</sequence>
<name>A0ACB7Z733_9ERIC</name>
<accession>A0ACB7Z733</accession>
<gene>
    <name evidence="1" type="ORF">Vadar_025221</name>
</gene>